<gene>
    <name evidence="1" type="ORF">M752DRAFT_262160</name>
</gene>
<accession>A0A370PYG0</accession>
<name>A0A370PYG0_ASPPH</name>
<dbReference type="EMBL" id="KZ851845">
    <property type="protein sequence ID" value="RDK47229.1"/>
    <property type="molecule type" value="Genomic_DNA"/>
</dbReference>
<evidence type="ECO:0000313" key="2">
    <source>
        <dbReference type="Proteomes" id="UP000254937"/>
    </source>
</evidence>
<sequence length="165" mass="18991">MQSIVSFNQEHQSVLQPGSTAGNVSGMWLTILNHYFPITQDYAHRPEEYQASMGGYTDITSVRWLGNTISDCRPFLITQTKARMYETGAAEWQTGRCQLRGYLGGIRQVRRRKWYWGIVAIGSSVEFYTYNRDTDTLAIMGNRMHAVNNHQAIHNTLERIKQEAR</sequence>
<proteinExistence type="predicted"/>
<dbReference type="Proteomes" id="UP000254937">
    <property type="component" value="Unassembled WGS sequence"/>
</dbReference>
<organism evidence="1 2">
    <name type="scientific">Aspergillus phoenicis ATCC 13157</name>
    <dbReference type="NCBI Taxonomy" id="1353007"/>
    <lineage>
        <taxon>Eukaryota</taxon>
        <taxon>Fungi</taxon>
        <taxon>Dikarya</taxon>
        <taxon>Ascomycota</taxon>
        <taxon>Pezizomycotina</taxon>
        <taxon>Eurotiomycetes</taxon>
        <taxon>Eurotiomycetidae</taxon>
        <taxon>Eurotiales</taxon>
        <taxon>Aspergillaceae</taxon>
        <taxon>Aspergillus</taxon>
    </lineage>
</organism>
<reference evidence="1 2" key="1">
    <citation type="submission" date="2018-07" db="EMBL/GenBank/DDBJ databases">
        <title>Section-level genome sequencing of Aspergillus section Nigri to investigate inter- and intra-species variation.</title>
        <authorList>
            <consortium name="DOE Joint Genome Institute"/>
            <person name="Vesth T.C."/>
            <person name="Nybo J.L."/>
            <person name="Theobald S."/>
            <person name="Frisvad J.C."/>
            <person name="Larsen T.O."/>
            <person name="Nielsen K.F."/>
            <person name="Hoof J.B."/>
            <person name="Brandl J."/>
            <person name="Salamov A."/>
            <person name="Riley R."/>
            <person name="Gladden J.M."/>
            <person name="Phatale P."/>
            <person name="Nielsen M.T."/>
            <person name="Lyhne E.K."/>
            <person name="Kogle M.E."/>
            <person name="Strasser K."/>
            <person name="McDonnell E."/>
            <person name="Barry K."/>
            <person name="Clum A."/>
            <person name="Chen C."/>
            <person name="Nolan M."/>
            <person name="Sandor L."/>
            <person name="Kuo A."/>
            <person name="Lipzen A."/>
            <person name="Hainaut M."/>
            <person name="Drula E."/>
            <person name="Tsang A."/>
            <person name="Magnuson J.K."/>
            <person name="Henrissat B."/>
            <person name="Wiebenga A."/>
            <person name="Simmons B.A."/>
            <person name="Makela M.R."/>
            <person name="De vries R.P."/>
            <person name="Grigoriev I.V."/>
            <person name="Mortensen U.H."/>
            <person name="Baker S.E."/>
            <person name="Andersen M.R."/>
        </authorList>
    </citation>
    <scope>NUCLEOTIDE SEQUENCE [LARGE SCALE GENOMIC DNA]</scope>
    <source>
        <strain evidence="1 2">ATCC 13157</strain>
    </source>
</reference>
<evidence type="ECO:0000313" key="1">
    <source>
        <dbReference type="EMBL" id="RDK47229.1"/>
    </source>
</evidence>
<protein>
    <submittedName>
        <fullName evidence="1">Uncharacterized protein</fullName>
    </submittedName>
</protein>
<keyword evidence="2" id="KW-1185">Reference proteome</keyword>
<dbReference type="AlphaFoldDB" id="A0A370PYG0"/>